<dbReference type="AlphaFoldDB" id="A0A0V0J3I3"/>
<dbReference type="SUPFAM" id="SSF46785">
    <property type="entry name" value="Winged helix' DNA-binding domain"/>
    <property type="match status" value="1"/>
</dbReference>
<feature type="region of interest" description="Disordered" evidence="4">
    <location>
        <begin position="220"/>
        <end position="243"/>
    </location>
</feature>
<evidence type="ECO:0000256" key="2">
    <source>
        <dbReference type="ARBA" id="ARBA00023125"/>
    </source>
</evidence>
<evidence type="ECO:0000259" key="5">
    <source>
        <dbReference type="PROSITE" id="PS50061"/>
    </source>
</evidence>
<dbReference type="GO" id="GO:0000981">
    <property type="term" value="F:DNA-binding transcription factor activity, RNA polymerase II-specific"/>
    <property type="evidence" value="ECO:0007669"/>
    <property type="project" value="TreeGrafter"/>
</dbReference>
<dbReference type="Pfam" id="PF00178">
    <property type="entry name" value="Ets"/>
    <property type="match status" value="1"/>
</dbReference>
<dbReference type="InterPro" id="IPR036390">
    <property type="entry name" value="WH_DNA-bd_sf"/>
</dbReference>
<evidence type="ECO:0000256" key="4">
    <source>
        <dbReference type="SAM" id="MobiDB-lite"/>
    </source>
</evidence>
<reference evidence="6" key="1">
    <citation type="submission" date="2016-01" db="EMBL/GenBank/DDBJ databases">
        <title>Reference transcriptome for the parasite Schistocephalus solidus: insights into the molecular evolution of parasitism.</title>
        <authorList>
            <person name="Hebert F.O."/>
            <person name="Grambauer S."/>
            <person name="Barber I."/>
            <person name="Landry C.R."/>
            <person name="Aubin-Horth N."/>
        </authorList>
    </citation>
    <scope>NUCLEOTIDE SEQUENCE</scope>
</reference>
<gene>
    <name evidence="6" type="primary">ELF4</name>
    <name evidence="6" type="ORF">TR99360</name>
</gene>
<dbReference type="InterPro" id="IPR000418">
    <property type="entry name" value="Ets_dom"/>
</dbReference>
<protein>
    <submittedName>
        <fullName evidence="6">ETS-related transcription factor Elf-4</fullName>
    </submittedName>
</protein>
<comment type="subcellular location">
    <subcellularLocation>
        <location evidence="3">Nucleus</location>
    </subcellularLocation>
</comment>
<organism evidence="6">
    <name type="scientific">Schistocephalus solidus</name>
    <name type="common">Tapeworm</name>
    <dbReference type="NCBI Taxonomy" id="70667"/>
    <lineage>
        <taxon>Eukaryota</taxon>
        <taxon>Metazoa</taxon>
        <taxon>Spiralia</taxon>
        <taxon>Lophotrochozoa</taxon>
        <taxon>Platyhelminthes</taxon>
        <taxon>Cestoda</taxon>
        <taxon>Eucestoda</taxon>
        <taxon>Diphyllobothriidea</taxon>
        <taxon>Diphyllobothriidae</taxon>
        <taxon>Schistocephalus</taxon>
    </lineage>
</organism>
<evidence type="ECO:0000256" key="1">
    <source>
        <dbReference type="ARBA" id="ARBA00005562"/>
    </source>
</evidence>
<dbReference type="Gene3D" id="1.10.10.10">
    <property type="entry name" value="Winged helix-like DNA-binding domain superfamily/Winged helix DNA-binding domain"/>
    <property type="match status" value="1"/>
</dbReference>
<dbReference type="InterPro" id="IPR046328">
    <property type="entry name" value="ETS_fam"/>
</dbReference>
<proteinExistence type="inferred from homology"/>
<dbReference type="PROSITE" id="PS00346">
    <property type="entry name" value="ETS_DOMAIN_2"/>
    <property type="match status" value="1"/>
</dbReference>
<keyword evidence="2 3" id="KW-0238">DNA-binding</keyword>
<feature type="domain" description="ETS" evidence="5">
    <location>
        <begin position="289"/>
        <end position="371"/>
    </location>
</feature>
<dbReference type="PANTHER" id="PTHR11849">
    <property type="entry name" value="ETS"/>
    <property type="match status" value="1"/>
</dbReference>
<sequence length="385" mass="42082">MPTNDVANPRPTEVNTAPVPAASVDLSLFPYGIPGFDPTSMSQLLLAQLCTGMTAPPTTPLLLQSSPEDQHQFLLRLYKLLAGSLYLSAFEQFISGRVPLCGSTAPPNASGPLKVEEGALTANPLAILSLLNAVSSCPSVSTSTTAPSANYLASSSASCSPDLPINLSKSKPHSQQPQCGHVPFAPLGHISESPMRAVVEANTDYPRVGQWLQSTFGDQSKSVFPESNEETSPIPTPGLPVTTPFDGCSTVGSEEDEARDDGHRSHSSWPIRQRPSNLFRLRRSPKRVHRLWQFLWTLLEDPTYNPSIIRWVDKEAKMFELTKSSVVANLWGAQKQKPGMSYENLGRSLRYYYSRKILKKVSGQRLVYQFLPTDALLACEQSQPA</sequence>
<dbReference type="GO" id="GO:0005634">
    <property type="term" value="C:nucleus"/>
    <property type="evidence" value="ECO:0007669"/>
    <property type="project" value="UniProtKB-SubCell"/>
</dbReference>
<comment type="similarity">
    <text evidence="1 3">Belongs to the ETS family.</text>
</comment>
<keyword evidence="3" id="KW-0539">Nucleus</keyword>
<accession>A0A0V0J3I3</accession>
<dbReference type="GO" id="GO:0043565">
    <property type="term" value="F:sequence-specific DNA binding"/>
    <property type="evidence" value="ECO:0007669"/>
    <property type="project" value="InterPro"/>
</dbReference>
<feature type="region of interest" description="Disordered" evidence="4">
    <location>
        <begin position="250"/>
        <end position="269"/>
    </location>
</feature>
<evidence type="ECO:0000256" key="3">
    <source>
        <dbReference type="RuleBase" id="RU004019"/>
    </source>
</evidence>
<dbReference type="GO" id="GO:0030154">
    <property type="term" value="P:cell differentiation"/>
    <property type="evidence" value="ECO:0007669"/>
    <property type="project" value="TreeGrafter"/>
</dbReference>
<dbReference type="PROSITE" id="PS50061">
    <property type="entry name" value="ETS_DOMAIN_3"/>
    <property type="match status" value="1"/>
</dbReference>
<dbReference type="PRINTS" id="PR00454">
    <property type="entry name" value="ETSDOMAIN"/>
</dbReference>
<dbReference type="InterPro" id="IPR036388">
    <property type="entry name" value="WH-like_DNA-bd_sf"/>
</dbReference>
<dbReference type="EMBL" id="GEEE01002985">
    <property type="protein sequence ID" value="JAP60240.1"/>
    <property type="molecule type" value="Transcribed_RNA"/>
</dbReference>
<dbReference type="PANTHER" id="PTHR11849:SF191">
    <property type="entry name" value="ECDYSONE-INDUCED PROTEIN 74EF ISOFORM B"/>
    <property type="match status" value="1"/>
</dbReference>
<name>A0A0V0J3I3_SCHSO</name>
<dbReference type="SMART" id="SM00413">
    <property type="entry name" value="ETS"/>
    <property type="match status" value="1"/>
</dbReference>
<evidence type="ECO:0000313" key="6">
    <source>
        <dbReference type="EMBL" id="JAP60240.1"/>
    </source>
</evidence>